<feature type="region of interest" description="Disordered" evidence="7">
    <location>
        <begin position="772"/>
        <end position="806"/>
    </location>
</feature>
<dbReference type="SUPFAM" id="SSF50182">
    <property type="entry name" value="Sm-like ribonucleoproteins"/>
    <property type="match status" value="1"/>
</dbReference>
<dbReference type="Gene3D" id="3.30.70.100">
    <property type="match status" value="1"/>
</dbReference>
<evidence type="ECO:0000256" key="7">
    <source>
        <dbReference type="SAM" id="MobiDB-lite"/>
    </source>
</evidence>
<dbReference type="InterPro" id="IPR052702">
    <property type="entry name" value="MscS-like_channel"/>
</dbReference>
<evidence type="ECO:0000256" key="4">
    <source>
        <dbReference type="ARBA" id="ARBA00022692"/>
    </source>
</evidence>
<dbReference type="SUPFAM" id="SSF82861">
    <property type="entry name" value="Mechanosensitive channel protein MscS (YggB), transmembrane region"/>
    <property type="match status" value="1"/>
</dbReference>
<evidence type="ECO:0000256" key="8">
    <source>
        <dbReference type="SAM" id="Phobius"/>
    </source>
</evidence>
<feature type="domain" description="Mechanosensitive ion channel MscS C-terminal" evidence="12">
    <location>
        <begin position="672"/>
        <end position="753"/>
    </location>
</feature>
<feature type="transmembrane region" description="Helical" evidence="8">
    <location>
        <begin position="238"/>
        <end position="262"/>
    </location>
</feature>
<evidence type="ECO:0000256" key="6">
    <source>
        <dbReference type="ARBA" id="ARBA00023136"/>
    </source>
</evidence>
<dbReference type="GO" id="GO:0008381">
    <property type="term" value="F:mechanosensitive monoatomic ion channel activity"/>
    <property type="evidence" value="ECO:0007669"/>
    <property type="project" value="UniProtKB-ARBA"/>
</dbReference>
<feature type="domain" description="Mechanosensitive ion channel MscS" evidence="10">
    <location>
        <begin position="596"/>
        <end position="663"/>
    </location>
</feature>
<feature type="signal peptide" evidence="9">
    <location>
        <begin position="1"/>
        <end position="26"/>
    </location>
</feature>
<keyword evidence="3" id="KW-1003">Cell membrane</keyword>
<evidence type="ECO:0000313" key="14">
    <source>
        <dbReference type="Proteomes" id="UP000022447"/>
    </source>
</evidence>
<dbReference type="InterPro" id="IPR006686">
    <property type="entry name" value="MscS_channel_CS"/>
</dbReference>
<reference evidence="13 14" key="1">
    <citation type="submission" date="2014-01" db="EMBL/GenBank/DDBJ databases">
        <title>Roseivivax halodurans JCM 10272 Genome Sequencing.</title>
        <authorList>
            <person name="Lai Q."/>
            <person name="Li G."/>
            <person name="Shao Z."/>
        </authorList>
    </citation>
    <scope>NUCLEOTIDE SEQUENCE [LARGE SCALE GENOMIC DNA]</scope>
    <source>
        <strain evidence="13 14">JCM 10272</strain>
    </source>
</reference>
<comment type="similarity">
    <text evidence="2">Belongs to the MscS (TC 1.A.23) family.</text>
</comment>
<keyword evidence="4 8" id="KW-0812">Transmembrane</keyword>
<feature type="chain" id="PRO_5004977311" evidence="9">
    <location>
        <begin position="27"/>
        <end position="806"/>
    </location>
</feature>
<keyword evidence="14" id="KW-1185">Reference proteome</keyword>
<dbReference type="PROSITE" id="PS01246">
    <property type="entry name" value="UPF0003"/>
    <property type="match status" value="1"/>
</dbReference>
<feature type="domain" description="DUF3772" evidence="11">
    <location>
        <begin position="125"/>
        <end position="171"/>
    </location>
</feature>
<keyword evidence="9" id="KW-0732">Signal</keyword>
<evidence type="ECO:0000256" key="5">
    <source>
        <dbReference type="ARBA" id="ARBA00022989"/>
    </source>
</evidence>
<evidence type="ECO:0000256" key="1">
    <source>
        <dbReference type="ARBA" id="ARBA00004651"/>
    </source>
</evidence>
<gene>
    <name evidence="13" type="ORF">OCH239_14685</name>
</gene>
<evidence type="ECO:0000256" key="2">
    <source>
        <dbReference type="ARBA" id="ARBA00008017"/>
    </source>
</evidence>
<feature type="transmembrane region" description="Helical" evidence="8">
    <location>
        <begin position="342"/>
        <end position="363"/>
    </location>
</feature>
<evidence type="ECO:0000259" key="10">
    <source>
        <dbReference type="Pfam" id="PF00924"/>
    </source>
</evidence>
<dbReference type="Pfam" id="PF12607">
    <property type="entry name" value="DUF3772"/>
    <property type="match status" value="1"/>
</dbReference>
<feature type="transmembrane region" description="Helical" evidence="8">
    <location>
        <begin position="200"/>
        <end position="217"/>
    </location>
</feature>
<dbReference type="InterPro" id="IPR010920">
    <property type="entry name" value="LSM_dom_sf"/>
</dbReference>
<dbReference type="Gene3D" id="2.30.30.60">
    <property type="match status" value="1"/>
</dbReference>
<keyword evidence="5 8" id="KW-1133">Transmembrane helix</keyword>
<feature type="transmembrane region" description="Helical" evidence="8">
    <location>
        <begin position="551"/>
        <end position="572"/>
    </location>
</feature>
<feature type="transmembrane region" description="Helical" evidence="8">
    <location>
        <begin position="318"/>
        <end position="336"/>
    </location>
</feature>
<dbReference type="InterPro" id="IPR022249">
    <property type="entry name" value="DUF3772"/>
</dbReference>
<dbReference type="SUPFAM" id="SSF82689">
    <property type="entry name" value="Mechanosensitive channel protein MscS (YggB), C-terminal domain"/>
    <property type="match status" value="1"/>
</dbReference>
<dbReference type="EMBL" id="JALZ01000004">
    <property type="protein sequence ID" value="ETX15681.1"/>
    <property type="molecule type" value="Genomic_DNA"/>
</dbReference>
<dbReference type="eggNOG" id="COG3264">
    <property type="taxonomic scope" value="Bacteria"/>
</dbReference>
<evidence type="ECO:0000256" key="3">
    <source>
        <dbReference type="ARBA" id="ARBA00022475"/>
    </source>
</evidence>
<feature type="transmembrane region" description="Helical" evidence="8">
    <location>
        <begin position="396"/>
        <end position="416"/>
    </location>
</feature>
<dbReference type="GO" id="GO:0005886">
    <property type="term" value="C:plasma membrane"/>
    <property type="evidence" value="ECO:0007669"/>
    <property type="project" value="UniProtKB-SubCell"/>
</dbReference>
<dbReference type="Proteomes" id="UP000022447">
    <property type="component" value="Unassembled WGS sequence"/>
</dbReference>
<dbReference type="InterPro" id="IPR011066">
    <property type="entry name" value="MscS_channel_C_sf"/>
</dbReference>
<dbReference type="PANTHER" id="PTHR30347:SF1">
    <property type="entry name" value="MECHANOSENSITIVE CHANNEL MSCK"/>
    <property type="match status" value="1"/>
</dbReference>
<dbReference type="PANTHER" id="PTHR30347">
    <property type="entry name" value="POTASSIUM CHANNEL RELATED"/>
    <property type="match status" value="1"/>
</dbReference>
<proteinExistence type="inferred from homology"/>
<dbReference type="InterPro" id="IPR049278">
    <property type="entry name" value="MS_channel_C"/>
</dbReference>
<dbReference type="Pfam" id="PF21082">
    <property type="entry name" value="MS_channel_3rd"/>
    <property type="match status" value="1"/>
</dbReference>
<evidence type="ECO:0000256" key="9">
    <source>
        <dbReference type="SAM" id="SignalP"/>
    </source>
</evidence>
<name>X7EKG9_9RHOB</name>
<evidence type="ECO:0000259" key="12">
    <source>
        <dbReference type="Pfam" id="PF21082"/>
    </source>
</evidence>
<dbReference type="AlphaFoldDB" id="X7EKG9"/>
<organism evidence="13 14">
    <name type="scientific">Roseivivax halodurans JCM 10272</name>
    <dbReference type="NCBI Taxonomy" id="1449350"/>
    <lineage>
        <taxon>Bacteria</taxon>
        <taxon>Pseudomonadati</taxon>
        <taxon>Pseudomonadota</taxon>
        <taxon>Alphaproteobacteria</taxon>
        <taxon>Rhodobacterales</taxon>
        <taxon>Roseobacteraceae</taxon>
        <taxon>Roseivivax</taxon>
    </lineage>
</organism>
<dbReference type="Pfam" id="PF00924">
    <property type="entry name" value="MS_channel_2nd"/>
    <property type="match status" value="1"/>
</dbReference>
<feature type="transmembrane region" description="Helical" evidence="8">
    <location>
        <begin position="422"/>
        <end position="440"/>
    </location>
</feature>
<dbReference type="STRING" id="1449350.OCH239_14685"/>
<feature type="transmembrane region" description="Helical" evidence="8">
    <location>
        <begin position="274"/>
        <end position="293"/>
    </location>
</feature>
<dbReference type="PATRIC" id="fig|1449350.3.peg.1269"/>
<comment type="subcellular location">
    <subcellularLocation>
        <location evidence="1">Cell membrane</location>
        <topology evidence="1">Multi-pass membrane protein</topology>
    </subcellularLocation>
</comment>
<keyword evidence="6 8" id="KW-0472">Membrane</keyword>
<dbReference type="InterPro" id="IPR023408">
    <property type="entry name" value="MscS_beta-dom_sf"/>
</dbReference>
<comment type="caution">
    <text evidence="13">The sequence shown here is derived from an EMBL/GenBank/DDBJ whole genome shotgun (WGS) entry which is preliminary data.</text>
</comment>
<evidence type="ECO:0000259" key="11">
    <source>
        <dbReference type="Pfam" id="PF12607"/>
    </source>
</evidence>
<dbReference type="InterPro" id="IPR011014">
    <property type="entry name" value="MscS_channel_TM-2"/>
</dbReference>
<accession>X7EKG9</accession>
<dbReference type="Gene3D" id="1.10.287.1260">
    <property type="match status" value="1"/>
</dbReference>
<feature type="transmembrane region" description="Helical" evidence="8">
    <location>
        <begin position="513"/>
        <end position="530"/>
    </location>
</feature>
<protein>
    <submittedName>
        <fullName evidence="13">Small mechanosensitive ion channel protein MscS</fullName>
    </submittedName>
</protein>
<dbReference type="InterPro" id="IPR006685">
    <property type="entry name" value="MscS_channel_2nd"/>
</dbReference>
<feature type="transmembrane region" description="Helical" evidence="8">
    <location>
        <begin position="461"/>
        <end position="485"/>
    </location>
</feature>
<sequence length="806" mass="87915">MRATVAFFRRLLLSLTLVCAAASAAAQQQNYDYGPWEETAQRAESALEQEDVTDQTLDLLRGRIAEFRSQFGALRDAEAARTQTLRSQLAALGEPPENGTEEEEISNRRAELQEQLAQARAPGVAAEEAFTRADGLIGEIDRRLRERQAERMLSRGPPPVNPVHWPVGVEALLESVSRTLTPPDEAWISEEDRQALIEQLPAILSLLALGILLLLRGGRWAEIGVSWLRRQTRPGSGVWRFVLSLGEIFLPIGGILAIVAAAEASGILSERSLQLLYGVPIWLGIFFYVRWLAMQTFSPDDDVATLPIGRPRRREARYFFLGLAVLLVLRRLHLALAELDDYSMAAANVIDFPIVVISGILLFRLGQIFMNAEAVDSDETGPQPDGILFRIRVARVLGRAMLVVGAVAPIFAAAGFSNLSEALLYPAIRTLMLFGTILVVQRFIGDLYALLTGRSVTETNTLIPVVAGFLLSLVALPALALIWGARTTDLTELWAAFTAGFTLGGTRISPTNMLTFLLVFAVGFGITRLLQGGLRSAVLPKTRIDLGGRNAIVSGIGYMGVLLAALAAFGVAGIDLSSLALVAGALSVGIGFGLQNIVQNFVSGIILLIERPIGEGDWIEVNGTHGFVKDISVRSTRIETFDMFDVIVPNGDFISGTVTNYTRGKTIGRLIVPISVAYGTDTRQVERILMSIAREHPFVLMNPEPFIYFVGYENSALNFEIRVFLVDVLEILVVRTEMNHQIAERFAAEGIEIPFPQRDIWFRNPETIVGSGESRHRSFAGEGQGVRDMPSGSRRSGPGSGGDADI</sequence>
<evidence type="ECO:0000313" key="13">
    <source>
        <dbReference type="EMBL" id="ETX15681.1"/>
    </source>
</evidence>